<gene>
    <name evidence="2" type="ORF">Q6A80_08925</name>
</gene>
<evidence type="ECO:0000259" key="1">
    <source>
        <dbReference type="Pfam" id="PF01935"/>
    </source>
</evidence>
<organism evidence="2 3">
    <name type="scientific">Aliarcobacter skirrowii</name>
    <dbReference type="NCBI Taxonomy" id="28200"/>
    <lineage>
        <taxon>Bacteria</taxon>
        <taxon>Pseudomonadati</taxon>
        <taxon>Campylobacterota</taxon>
        <taxon>Epsilonproteobacteria</taxon>
        <taxon>Campylobacterales</taxon>
        <taxon>Arcobacteraceae</taxon>
        <taxon>Aliarcobacter</taxon>
    </lineage>
</organism>
<protein>
    <submittedName>
        <fullName evidence="2">ATP-binding protein</fullName>
    </submittedName>
</protein>
<dbReference type="EMBL" id="JAUQUR010000007">
    <property type="protein sequence ID" value="MDX4069841.1"/>
    <property type="molecule type" value="Genomic_DNA"/>
</dbReference>
<evidence type="ECO:0000313" key="2">
    <source>
        <dbReference type="EMBL" id="MDX4069841.1"/>
    </source>
</evidence>
<accession>A0AAW9DCB2</accession>
<dbReference type="RefSeq" id="WP_129108582.1">
    <property type="nucleotide sequence ID" value="NZ_JAUQUR010000007.1"/>
</dbReference>
<dbReference type="InterPro" id="IPR002789">
    <property type="entry name" value="HerA_central"/>
</dbReference>
<keyword evidence="2" id="KW-0067">ATP-binding</keyword>
<reference evidence="2" key="1">
    <citation type="journal article" date="2023" name="Front. Microbiol.">
        <title>Genomic diversity and taxonomic marker for Arcobacter species.</title>
        <authorList>
            <person name="Zhou G."/>
            <person name="Gu Y."/>
            <person name="Wang H."/>
            <person name="Chen X."/>
            <person name="Zhang X."/>
            <person name="Shao Z."/>
            <person name="Yan X."/>
            <person name="Zhang J."/>
            <person name="Zhang M."/>
        </authorList>
    </citation>
    <scope>NUCLEOTIDE SEQUENCE</scope>
    <source>
        <strain evidence="2">BJSY19SF1-2</strain>
    </source>
</reference>
<name>A0AAW9DCB2_9BACT</name>
<dbReference type="Pfam" id="PF01935">
    <property type="entry name" value="DUF87"/>
    <property type="match status" value="1"/>
</dbReference>
<dbReference type="InterPro" id="IPR008571">
    <property type="entry name" value="HerA-like"/>
</dbReference>
<sequence>MDSVNPFDSSRFAGYLSKVSPISCDFHFPKYDLVNKFSHYGQELSGGIVGSYVVIEGESYGFLGKINEIQIPTKDQIFLNEKNLGNSEIHPIGKIELLLSFNYFDRKINKGIDQFPQIGSKVYLSSPEFLKEAFESFVNKNKRTENVFEIATLKNSSDTTLSLDPESIFGRHCAIIGTTGGGKSFTVSNLLEELLKNSGKAILFDATGEYKTLAKEYKDKIDSYTFIPEVVIAPDVADKRITFHYTNLNIEDLFLMLNPSEQTQKPLLIEAIKSLKLLEVIDSTERATLTISASGALIKKEQQKFPVRTLMKKYSDQVNSSIANFDFTKLVYQIVNECVYQSGYTNGQPDVDKWGGVDAKMKDYAVSLMLRISSLLSGDTGELNKQLFGMGEVPNPSINVKDIIDSFISGDKNILRISFENVPFESNIREVLVNAIGRLLLNQSRKGIYKENPLILFIDEAHQFINKTVFSETGGTSQLTSFDNIAKECRKLGLYLCLSTQMPRDIPIGTLSQIGTFFVHRIINEHDRGIVEKATANINKEALSYLPILSAGEVLVISVDLPMPIVMKINKPNVEPDSDTPFRKMFQ</sequence>
<dbReference type="PANTHER" id="PTHR42957">
    <property type="entry name" value="HELICASE MJ1565-RELATED"/>
    <property type="match status" value="1"/>
</dbReference>
<dbReference type="GO" id="GO:0005524">
    <property type="term" value="F:ATP binding"/>
    <property type="evidence" value="ECO:0007669"/>
    <property type="project" value="UniProtKB-KW"/>
</dbReference>
<feature type="domain" description="Helicase HerA central" evidence="1">
    <location>
        <begin position="149"/>
        <end position="370"/>
    </location>
</feature>
<proteinExistence type="predicted"/>
<dbReference type="AlphaFoldDB" id="A0AAW9DCB2"/>
<comment type="caution">
    <text evidence="2">The sequence shown here is derived from an EMBL/GenBank/DDBJ whole genome shotgun (WGS) entry which is preliminary data.</text>
</comment>
<dbReference type="SUPFAM" id="SSF52540">
    <property type="entry name" value="P-loop containing nucleoside triphosphate hydrolases"/>
    <property type="match status" value="1"/>
</dbReference>
<dbReference type="InterPro" id="IPR027417">
    <property type="entry name" value="P-loop_NTPase"/>
</dbReference>
<evidence type="ECO:0000313" key="3">
    <source>
        <dbReference type="Proteomes" id="UP001283691"/>
    </source>
</evidence>
<dbReference type="PANTHER" id="PTHR42957:SF1">
    <property type="entry name" value="HELICASE MJ1565-RELATED"/>
    <property type="match status" value="1"/>
</dbReference>
<reference evidence="2" key="2">
    <citation type="submission" date="2023-07" db="EMBL/GenBank/DDBJ databases">
        <authorList>
            <person name="Zhang M."/>
            <person name="Zhou G."/>
        </authorList>
    </citation>
    <scope>NUCLEOTIDE SEQUENCE</scope>
    <source>
        <strain evidence="2">BJSY19SF1-2</strain>
    </source>
</reference>
<keyword evidence="2" id="KW-0547">Nucleotide-binding</keyword>
<dbReference type="Gene3D" id="3.40.50.300">
    <property type="entry name" value="P-loop containing nucleotide triphosphate hydrolases"/>
    <property type="match status" value="2"/>
</dbReference>
<dbReference type="Proteomes" id="UP001283691">
    <property type="component" value="Unassembled WGS sequence"/>
</dbReference>